<keyword evidence="3" id="KW-1185">Reference proteome</keyword>
<feature type="region of interest" description="Disordered" evidence="1">
    <location>
        <begin position="48"/>
        <end position="90"/>
    </location>
</feature>
<dbReference type="AlphaFoldDB" id="A0AAD6ZVE4"/>
<protein>
    <submittedName>
        <fullName evidence="2">Uncharacterized protein</fullName>
    </submittedName>
</protein>
<feature type="compositionally biased region" description="Basic and acidic residues" evidence="1">
    <location>
        <begin position="60"/>
        <end position="90"/>
    </location>
</feature>
<reference evidence="2" key="1">
    <citation type="submission" date="2023-03" db="EMBL/GenBank/DDBJ databases">
        <title>Massive genome expansion in bonnet fungi (Mycena s.s.) driven by repeated elements and novel gene families across ecological guilds.</title>
        <authorList>
            <consortium name="Lawrence Berkeley National Laboratory"/>
            <person name="Harder C.B."/>
            <person name="Miyauchi S."/>
            <person name="Viragh M."/>
            <person name="Kuo A."/>
            <person name="Thoen E."/>
            <person name="Andreopoulos B."/>
            <person name="Lu D."/>
            <person name="Skrede I."/>
            <person name="Drula E."/>
            <person name="Henrissat B."/>
            <person name="Morin E."/>
            <person name="Kohler A."/>
            <person name="Barry K."/>
            <person name="LaButti K."/>
            <person name="Morin E."/>
            <person name="Salamov A."/>
            <person name="Lipzen A."/>
            <person name="Mereny Z."/>
            <person name="Hegedus B."/>
            <person name="Baldrian P."/>
            <person name="Stursova M."/>
            <person name="Weitz H."/>
            <person name="Taylor A."/>
            <person name="Grigoriev I.V."/>
            <person name="Nagy L.G."/>
            <person name="Martin F."/>
            <person name="Kauserud H."/>
        </authorList>
    </citation>
    <scope>NUCLEOTIDE SEQUENCE</scope>
    <source>
        <strain evidence="2">CBHHK002</strain>
    </source>
</reference>
<evidence type="ECO:0000313" key="2">
    <source>
        <dbReference type="EMBL" id="KAJ7342310.1"/>
    </source>
</evidence>
<comment type="caution">
    <text evidence="2">The sequence shown here is derived from an EMBL/GenBank/DDBJ whole genome shotgun (WGS) entry which is preliminary data.</text>
</comment>
<dbReference type="Proteomes" id="UP001218218">
    <property type="component" value="Unassembled WGS sequence"/>
</dbReference>
<evidence type="ECO:0000313" key="3">
    <source>
        <dbReference type="Proteomes" id="UP001218218"/>
    </source>
</evidence>
<proteinExistence type="predicted"/>
<organism evidence="2 3">
    <name type="scientific">Mycena albidolilacea</name>
    <dbReference type="NCBI Taxonomy" id="1033008"/>
    <lineage>
        <taxon>Eukaryota</taxon>
        <taxon>Fungi</taxon>
        <taxon>Dikarya</taxon>
        <taxon>Basidiomycota</taxon>
        <taxon>Agaricomycotina</taxon>
        <taxon>Agaricomycetes</taxon>
        <taxon>Agaricomycetidae</taxon>
        <taxon>Agaricales</taxon>
        <taxon>Marasmiineae</taxon>
        <taxon>Mycenaceae</taxon>
        <taxon>Mycena</taxon>
    </lineage>
</organism>
<evidence type="ECO:0000256" key="1">
    <source>
        <dbReference type="SAM" id="MobiDB-lite"/>
    </source>
</evidence>
<gene>
    <name evidence="2" type="ORF">DFH08DRAFT_811406</name>
</gene>
<name>A0AAD6ZVE4_9AGAR</name>
<dbReference type="EMBL" id="JARIHO010000025">
    <property type="protein sequence ID" value="KAJ7342310.1"/>
    <property type="molecule type" value="Genomic_DNA"/>
</dbReference>
<accession>A0AAD6ZVE4</accession>
<sequence>MLDAQCSEVERRLVELVVDKLLVLEPGIENCASLGMYDDYGLTERESKNKREVATNTEFGARRVGKEQMKGQKDGQTGRDERQNARQHANEDVVCGGAIEYSCGEATGMLRQASRHKGAGMLSFVFLFLDRMEVENPLDEFPGQSM</sequence>